<dbReference type="GO" id="GO:0006012">
    <property type="term" value="P:galactose metabolic process"/>
    <property type="evidence" value="ECO:0007669"/>
    <property type="project" value="InterPro"/>
</dbReference>
<keyword evidence="5" id="KW-1185">Reference proteome</keyword>
<dbReference type="PRINTS" id="PR00473">
    <property type="entry name" value="GALCTOKINASE"/>
</dbReference>
<proteinExistence type="predicted"/>
<reference evidence="5" key="1">
    <citation type="submission" date="2018-09" db="EMBL/GenBank/DDBJ databases">
        <authorList>
            <person name="Livingstone P.G."/>
            <person name="Whitworth D.E."/>
        </authorList>
    </citation>
    <scope>NUCLEOTIDE SEQUENCE [LARGE SCALE GENOMIC DNA]</scope>
    <source>
        <strain evidence="5">AB050A</strain>
    </source>
</reference>
<dbReference type="GO" id="GO:0004335">
    <property type="term" value="F:galactokinase activity"/>
    <property type="evidence" value="ECO:0007669"/>
    <property type="project" value="InterPro"/>
</dbReference>
<evidence type="ECO:0000256" key="1">
    <source>
        <dbReference type="ARBA" id="ARBA00022741"/>
    </source>
</evidence>
<evidence type="ECO:0000313" key="4">
    <source>
        <dbReference type="EMBL" id="RKH54682.1"/>
    </source>
</evidence>
<keyword evidence="4" id="KW-0808">Transferase</keyword>
<evidence type="ECO:0000313" key="5">
    <source>
        <dbReference type="Proteomes" id="UP000267003"/>
    </source>
</evidence>
<dbReference type="GO" id="GO:0005829">
    <property type="term" value="C:cytosol"/>
    <property type="evidence" value="ECO:0007669"/>
    <property type="project" value="TreeGrafter"/>
</dbReference>
<dbReference type="Pfam" id="PF10509">
    <property type="entry name" value="GalKase_gal_bdg"/>
    <property type="match status" value="1"/>
</dbReference>
<evidence type="ECO:0000256" key="2">
    <source>
        <dbReference type="ARBA" id="ARBA00022840"/>
    </source>
</evidence>
<keyword evidence="1" id="KW-0547">Nucleotide-binding</keyword>
<feature type="domain" description="Galactokinase N-terminal" evidence="3">
    <location>
        <begin position="10"/>
        <end position="58"/>
    </location>
</feature>
<dbReference type="AlphaFoldDB" id="A0A3A8PQC3"/>
<dbReference type="RefSeq" id="WP_279637935.1">
    <property type="nucleotide sequence ID" value="NZ_RAWK01000373.1"/>
</dbReference>
<sequence length="111" mass="12585">MTLREQVEQDFHRRFGAAPTAVVRAPGRVNLIGEHTDYNDGFVLPIAIDREVWIALRPREDRRVVVHSLDYSASLSFEIGPLSRAGTEWGEYLKGVAWALREAGHTLKGWE</sequence>
<organism evidence="4 5">
    <name type="scientific">Corallococcus aberystwythensis</name>
    <dbReference type="NCBI Taxonomy" id="2316722"/>
    <lineage>
        <taxon>Bacteria</taxon>
        <taxon>Pseudomonadati</taxon>
        <taxon>Myxococcota</taxon>
        <taxon>Myxococcia</taxon>
        <taxon>Myxococcales</taxon>
        <taxon>Cystobacterineae</taxon>
        <taxon>Myxococcaceae</taxon>
        <taxon>Corallococcus</taxon>
    </lineage>
</organism>
<dbReference type="PROSITE" id="PS00106">
    <property type="entry name" value="GALACTOKINASE"/>
    <property type="match status" value="1"/>
</dbReference>
<dbReference type="InterPro" id="IPR000705">
    <property type="entry name" value="Galactokinase"/>
</dbReference>
<evidence type="ECO:0000259" key="3">
    <source>
        <dbReference type="Pfam" id="PF10509"/>
    </source>
</evidence>
<dbReference type="Proteomes" id="UP000267003">
    <property type="component" value="Unassembled WGS sequence"/>
</dbReference>
<keyword evidence="2" id="KW-0067">ATP-binding</keyword>
<feature type="non-terminal residue" evidence="4">
    <location>
        <position position="111"/>
    </location>
</feature>
<dbReference type="PANTHER" id="PTHR10457:SF7">
    <property type="entry name" value="GALACTOKINASE-RELATED"/>
    <property type="match status" value="1"/>
</dbReference>
<name>A0A3A8PQC3_9BACT</name>
<gene>
    <name evidence="4" type="ORF">D7W81_37880</name>
</gene>
<accession>A0A3A8PQC3</accession>
<dbReference type="InterPro" id="IPR014721">
    <property type="entry name" value="Ribsml_uS5_D2-typ_fold_subgr"/>
</dbReference>
<protein>
    <submittedName>
        <fullName evidence="4">Galactokinase</fullName>
    </submittedName>
</protein>
<dbReference type="SUPFAM" id="SSF54211">
    <property type="entry name" value="Ribosomal protein S5 domain 2-like"/>
    <property type="match status" value="1"/>
</dbReference>
<dbReference type="PANTHER" id="PTHR10457">
    <property type="entry name" value="MEVALONATE KINASE/GALACTOKINASE"/>
    <property type="match status" value="1"/>
</dbReference>
<keyword evidence="4" id="KW-0418">Kinase</keyword>
<dbReference type="GO" id="GO:0005524">
    <property type="term" value="F:ATP binding"/>
    <property type="evidence" value="ECO:0007669"/>
    <property type="project" value="UniProtKB-KW"/>
</dbReference>
<comment type="caution">
    <text evidence="4">The sequence shown here is derived from an EMBL/GenBank/DDBJ whole genome shotgun (WGS) entry which is preliminary data.</text>
</comment>
<dbReference type="InterPro" id="IPR020568">
    <property type="entry name" value="Ribosomal_Su5_D2-typ_SF"/>
</dbReference>
<dbReference type="InterPro" id="IPR019539">
    <property type="entry name" value="GalKase_N"/>
</dbReference>
<dbReference type="Gene3D" id="3.30.230.10">
    <property type="match status" value="1"/>
</dbReference>
<dbReference type="InterPro" id="IPR019741">
    <property type="entry name" value="Galactokinase_CS"/>
</dbReference>
<dbReference type="EMBL" id="RAWK01000373">
    <property type="protein sequence ID" value="RKH54682.1"/>
    <property type="molecule type" value="Genomic_DNA"/>
</dbReference>